<reference evidence="1 2" key="1">
    <citation type="submission" date="2017-07" db="EMBL/GenBank/DDBJ databases">
        <title>Amycolatopsis antarcticus sp. nov., isolated from the surface of an Antarcticus brown macroalga.</title>
        <authorList>
            <person name="Wang J."/>
            <person name="Leiva S."/>
            <person name="Huang J."/>
            <person name="Huang Y."/>
        </authorList>
    </citation>
    <scope>NUCLEOTIDE SEQUENCE [LARGE SCALE GENOMIC DNA]</scope>
    <source>
        <strain evidence="1 2">AU-G6</strain>
    </source>
</reference>
<dbReference type="Proteomes" id="UP000242444">
    <property type="component" value="Unassembled WGS sequence"/>
</dbReference>
<evidence type="ECO:0000313" key="1">
    <source>
        <dbReference type="EMBL" id="OZM72888.1"/>
    </source>
</evidence>
<dbReference type="AlphaFoldDB" id="A0A263D491"/>
<proteinExistence type="predicted"/>
<organism evidence="1 2">
    <name type="scientific">Amycolatopsis antarctica</name>
    <dbReference type="NCBI Taxonomy" id="1854586"/>
    <lineage>
        <taxon>Bacteria</taxon>
        <taxon>Bacillati</taxon>
        <taxon>Actinomycetota</taxon>
        <taxon>Actinomycetes</taxon>
        <taxon>Pseudonocardiales</taxon>
        <taxon>Pseudonocardiaceae</taxon>
        <taxon>Amycolatopsis</taxon>
    </lineage>
</organism>
<protein>
    <submittedName>
        <fullName evidence="1">Uncharacterized protein</fullName>
    </submittedName>
</protein>
<name>A0A263D491_9PSEU</name>
<dbReference type="InParanoid" id="A0A263D491"/>
<dbReference type="RefSeq" id="WP_094862746.1">
    <property type="nucleotide sequence ID" value="NZ_NKYE01000006.1"/>
</dbReference>
<gene>
    <name evidence="1" type="ORF">CFN78_11535</name>
</gene>
<comment type="caution">
    <text evidence="1">The sequence shown here is derived from an EMBL/GenBank/DDBJ whole genome shotgun (WGS) entry which is preliminary data.</text>
</comment>
<dbReference type="EMBL" id="NKYE01000006">
    <property type="protein sequence ID" value="OZM72888.1"/>
    <property type="molecule type" value="Genomic_DNA"/>
</dbReference>
<keyword evidence="2" id="KW-1185">Reference proteome</keyword>
<sequence length="62" mass="6425">MTVRTCPRCGWPVAELTPDPGEELPTSGGRVGYRRCVCGSWLVVLDGIVAGSTRIPGGLPAG</sequence>
<accession>A0A263D491</accession>
<evidence type="ECO:0000313" key="2">
    <source>
        <dbReference type="Proteomes" id="UP000242444"/>
    </source>
</evidence>